<feature type="domain" description="HTH rpiR-type" evidence="4">
    <location>
        <begin position="1"/>
        <end position="75"/>
    </location>
</feature>
<dbReference type="EMBL" id="JAHOEL010000024">
    <property type="protein sequence ID" value="MBV3392650.1"/>
    <property type="molecule type" value="Genomic_DNA"/>
</dbReference>
<dbReference type="Proteomes" id="UP001196408">
    <property type="component" value="Unassembled WGS sequence"/>
</dbReference>
<dbReference type="InterPro" id="IPR001347">
    <property type="entry name" value="SIS_dom"/>
</dbReference>
<protein>
    <submittedName>
        <fullName evidence="6">MurR/RpiR family transcriptional regulator</fullName>
    </submittedName>
</protein>
<evidence type="ECO:0000256" key="3">
    <source>
        <dbReference type="ARBA" id="ARBA00023163"/>
    </source>
</evidence>
<keyword evidence="9" id="KW-1185">Reference proteome</keyword>
<feature type="domain" description="SIS" evidence="5">
    <location>
        <begin position="120"/>
        <end position="260"/>
    </location>
</feature>
<dbReference type="AlphaFoldDB" id="A0AAW4MX40"/>
<sequence length="278" mass="31164">MNAYLRIKEYNDSYTATEKLIAEYILENDILQDSAQALGEKTNTSAAAIIRFSKKIGFKGFSDLKMNLAQSTKEEKQQEVDLIFEPEDNISTLVEKGCRLNMNTVLKTYQLINIDTLEASIDLLNNASTIYLFGVGGSSVIGLDIYQKLMRIGKKVIYNADLHVQMTFAQSMDQNDAALIISYSGFTTGLVDVARVLHEKQIPFISITQINSNPISKLSTYSLKVPSEEKALRIGAVSSRISSFVITDLLYYGVFKKNFEEHKKNLIDSKDNVSILKK</sequence>
<evidence type="ECO:0000313" key="7">
    <source>
        <dbReference type="EMBL" id="MBV3392650.1"/>
    </source>
</evidence>
<evidence type="ECO:0000313" key="6">
    <source>
        <dbReference type="EMBL" id="MBV3382557.1"/>
    </source>
</evidence>
<dbReference type="GO" id="GO:0003677">
    <property type="term" value="F:DNA binding"/>
    <property type="evidence" value="ECO:0007669"/>
    <property type="project" value="UniProtKB-KW"/>
</dbReference>
<dbReference type="GO" id="GO:0097367">
    <property type="term" value="F:carbohydrate derivative binding"/>
    <property type="evidence" value="ECO:0007669"/>
    <property type="project" value="InterPro"/>
</dbReference>
<evidence type="ECO:0000313" key="9">
    <source>
        <dbReference type="Proteomes" id="UP001197492"/>
    </source>
</evidence>
<dbReference type="GO" id="GO:1901135">
    <property type="term" value="P:carbohydrate derivative metabolic process"/>
    <property type="evidence" value="ECO:0007669"/>
    <property type="project" value="InterPro"/>
</dbReference>
<dbReference type="RefSeq" id="WP_217747445.1">
    <property type="nucleotide sequence ID" value="NZ_JAHOEB010000024.1"/>
</dbReference>
<accession>A0AAW4MX40</accession>
<proteinExistence type="predicted"/>
<dbReference type="InterPro" id="IPR035472">
    <property type="entry name" value="RpiR-like_SIS"/>
</dbReference>
<reference evidence="6 9" key="1">
    <citation type="submission" date="2021-06" db="EMBL/GenBank/DDBJ databases">
        <title>Collection of gut derived symbiotic bacterial strains cultured from healthy donors.</title>
        <authorList>
            <person name="Lin H."/>
            <person name="Littmann E."/>
            <person name="Pamer E.G."/>
        </authorList>
    </citation>
    <scope>NUCLEOTIDE SEQUENCE</scope>
    <source>
        <strain evidence="7 9">MSK.21.70</strain>
        <strain evidence="6">MSK.21.82</strain>
    </source>
</reference>
<name>A0AAW4MX40_9FIRM</name>
<evidence type="ECO:0000259" key="4">
    <source>
        <dbReference type="PROSITE" id="PS51071"/>
    </source>
</evidence>
<dbReference type="Pfam" id="PF01418">
    <property type="entry name" value="HTH_6"/>
    <property type="match status" value="1"/>
</dbReference>
<dbReference type="InterPro" id="IPR047640">
    <property type="entry name" value="RpiR-like"/>
</dbReference>
<dbReference type="PANTHER" id="PTHR30514:SF1">
    <property type="entry name" value="HTH-TYPE TRANSCRIPTIONAL REGULATOR HEXR-RELATED"/>
    <property type="match status" value="1"/>
</dbReference>
<gene>
    <name evidence="6" type="ORF">KSV97_04775</name>
    <name evidence="7" type="ORF">KSW06_05140</name>
</gene>
<organism evidence="6 8">
    <name type="scientific">Catenibacterium mitsuokai</name>
    <dbReference type="NCBI Taxonomy" id="100886"/>
    <lineage>
        <taxon>Bacteria</taxon>
        <taxon>Bacillati</taxon>
        <taxon>Bacillota</taxon>
        <taxon>Erysipelotrichia</taxon>
        <taxon>Erysipelotrichales</taxon>
        <taxon>Coprobacillaceae</taxon>
        <taxon>Catenibacterium</taxon>
    </lineage>
</organism>
<dbReference type="PANTHER" id="PTHR30514">
    <property type="entry name" value="GLUCOKINASE"/>
    <property type="match status" value="1"/>
</dbReference>
<keyword evidence="1" id="KW-0805">Transcription regulation</keyword>
<keyword evidence="3" id="KW-0804">Transcription</keyword>
<comment type="caution">
    <text evidence="6">The sequence shown here is derived from an EMBL/GenBank/DDBJ whole genome shotgun (WGS) entry which is preliminary data.</text>
</comment>
<dbReference type="InterPro" id="IPR000281">
    <property type="entry name" value="HTH_RpiR"/>
</dbReference>
<evidence type="ECO:0000256" key="2">
    <source>
        <dbReference type="ARBA" id="ARBA00023125"/>
    </source>
</evidence>
<dbReference type="CDD" id="cd05013">
    <property type="entry name" value="SIS_RpiR"/>
    <property type="match status" value="1"/>
</dbReference>
<dbReference type="Proteomes" id="UP001197492">
    <property type="component" value="Unassembled WGS sequence"/>
</dbReference>
<dbReference type="PROSITE" id="PS51071">
    <property type="entry name" value="HTH_RPIR"/>
    <property type="match status" value="1"/>
</dbReference>
<dbReference type="PROSITE" id="PS51464">
    <property type="entry name" value="SIS"/>
    <property type="match status" value="1"/>
</dbReference>
<evidence type="ECO:0000313" key="8">
    <source>
        <dbReference type="Proteomes" id="UP001196408"/>
    </source>
</evidence>
<evidence type="ECO:0000256" key="1">
    <source>
        <dbReference type="ARBA" id="ARBA00023015"/>
    </source>
</evidence>
<dbReference type="Pfam" id="PF01380">
    <property type="entry name" value="SIS"/>
    <property type="match status" value="1"/>
</dbReference>
<dbReference type="GO" id="GO:0003700">
    <property type="term" value="F:DNA-binding transcription factor activity"/>
    <property type="evidence" value="ECO:0007669"/>
    <property type="project" value="InterPro"/>
</dbReference>
<evidence type="ECO:0000259" key="5">
    <source>
        <dbReference type="PROSITE" id="PS51464"/>
    </source>
</evidence>
<keyword evidence="2" id="KW-0238">DNA-binding</keyword>
<dbReference type="EMBL" id="JAHOEF010000022">
    <property type="protein sequence ID" value="MBV3382557.1"/>
    <property type="molecule type" value="Genomic_DNA"/>
</dbReference>